<dbReference type="OrthoDB" id="491715at2759"/>
<dbReference type="EMBL" id="LSRX01000486">
    <property type="protein sequence ID" value="OLP95904.1"/>
    <property type="molecule type" value="Genomic_DNA"/>
</dbReference>
<protein>
    <submittedName>
        <fullName evidence="1">Uncharacterized protein</fullName>
    </submittedName>
</protein>
<evidence type="ECO:0000313" key="1">
    <source>
        <dbReference type="EMBL" id="OLP95904.1"/>
    </source>
</evidence>
<keyword evidence="2" id="KW-1185">Reference proteome</keyword>
<dbReference type="AlphaFoldDB" id="A0A1Q9DL47"/>
<comment type="caution">
    <text evidence="1">The sequence shown here is derived from an EMBL/GenBank/DDBJ whole genome shotgun (WGS) entry which is preliminary data.</text>
</comment>
<organism evidence="1 2">
    <name type="scientific">Symbiodinium microadriaticum</name>
    <name type="common">Dinoflagellate</name>
    <name type="synonym">Zooxanthella microadriatica</name>
    <dbReference type="NCBI Taxonomy" id="2951"/>
    <lineage>
        <taxon>Eukaryota</taxon>
        <taxon>Sar</taxon>
        <taxon>Alveolata</taxon>
        <taxon>Dinophyceae</taxon>
        <taxon>Suessiales</taxon>
        <taxon>Symbiodiniaceae</taxon>
        <taxon>Symbiodinium</taxon>
    </lineage>
</organism>
<reference evidence="1 2" key="1">
    <citation type="submission" date="2016-02" db="EMBL/GenBank/DDBJ databases">
        <title>Genome analysis of coral dinoflagellate symbionts highlights evolutionary adaptations to a symbiotic lifestyle.</title>
        <authorList>
            <person name="Aranda M."/>
            <person name="Li Y."/>
            <person name="Liew Y.J."/>
            <person name="Baumgarten S."/>
            <person name="Simakov O."/>
            <person name="Wilson M."/>
            <person name="Piel J."/>
            <person name="Ashoor H."/>
            <person name="Bougouffa S."/>
            <person name="Bajic V.B."/>
            <person name="Ryu T."/>
            <person name="Ravasi T."/>
            <person name="Bayer T."/>
            <person name="Micklem G."/>
            <person name="Kim H."/>
            <person name="Bhak J."/>
            <person name="Lajeunesse T.C."/>
            <person name="Voolstra C.R."/>
        </authorList>
    </citation>
    <scope>NUCLEOTIDE SEQUENCE [LARGE SCALE GENOMIC DNA]</scope>
    <source>
        <strain evidence="1 2">CCMP2467</strain>
    </source>
</reference>
<sequence length="379" mass="40951">MVQRVSGNRDVLSKFQDHVPNQHAAVTAIAAEKAARAVLIAQGSASQQLLREWYSDVKVAFEHAQATIVDEDQQEGHPESVSMLASASEHLVMRTGDPQQLTRGAHTNTQVTTLRSHEHWRALFAVRRVDQYCIEAAACLLFDGRAELVGALLSDCPERGVSFNLSLVPSARLLTEVYLFITSLRYPQSNSLTVLGHPQPGLRLQIGALAAAQLTADGEHQHGLRFVSMPLKGRDWWTVQRIDEVALVLSVLAYKVTSETSPPEYGRSSSSMLLTKNYYVLGASVDAYAATVSAGSTRAACIFIADNNNDFTGNEESSLQRLTAGLTRTKGPLIVAAPQHSWGLLAAAELLAGLEHGTSHSAARGRYGAPCPGVWAFGL</sequence>
<accession>A0A1Q9DL47</accession>
<proteinExistence type="predicted"/>
<dbReference type="Proteomes" id="UP000186817">
    <property type="component" value="Unassembled WGS sequence"/>
</dbReference>
<name>A0A1Q9DL47_SYMMI</name>
<gene>
    <name evidence="1" type="ORF">AK812_SmicGene21920</name>
</gene>
<evidence type="ECO:0000313" key="2">
    <source>
        <dbReference type="Proteomes" id="UP000186817"/>
    </source>
</evidence>